<feature type="binding site" evidence="5">
    <location>
        <position position="305"/>
    </location>
    <ligand>
        <name>Zn(2+)</name>
        <dbReference type="ChEBI" id="CHEBI:29105"/>
    </ligand>
</feature>
<dbReference type="GeneID" id="88174528"/>
<feature type="transmembrane region" description="Helical" evidence="8">
    <location>
        <begin position="319"/>
        <end position="338"/>
    </location>
</feature>
<dbReference type="GO" id="GO:0016020">
    <property type="term" value="C:membrane"/>
    <property type="evidence" value="ECO:0007669"/>
    <property type="project" value="UniProtKB-SubCell"/>
</dbReference>
<evidence type="ECO:0000313" key="9">
    <source>
        <dbReference type="EMBL" id="WPK26119.1"/>
    </source>
</evidence>
<dbReference type="Pfam" id="PF03006">
    <property type="entry name" value="HlyIII"/>
    <property type="match status" value="1"/>
</dbReference>
<feature type="coiled-coil region" evidence="6">
    <location>
        <begin position="466"/>
        <end position="493"/>
    </location>
</feature>
<dbReference type="InterPro" id="IPR004254">
    <property type="entry name" value="AdipoR/HlyIII-related"/>
</dbReference>
<dbReference type="KEGG" id="asau:88174528"/>
<comment type="subcellular location">
    <subcellularLocation>
        <location evidence="1">Membrane</location>
        <topology evidence="1">Multi-pass membrane protein</topology>
    </subcellularLocation>
</comment>
<evidence type="ECO:0000256" key="2">
    <source>
        <dbReference type="ARBA" id="ARBA00022692"/>
    </source>
</evidence>
<dbReference type="EMBL" id="CP138897">
    <property type="protein sequence ID" value="WPK26119.1"/>
    <property type="molecule type" value="Genomic_DNA"/>
</dbReference>
<dbReference type="PANTHER" id="PTHR20855:SF97">
    <property type="entry name" value="ADIPOR-LIKE RECEPTOR IZH3-RELATED"/>
    <property type="match status" value="1"/>
</dbReference>
<organism evidence="9 10">
    <name type="scientific">Australozyma saopauloensis</name>
    <dbReference type="NCBI Taxonomy" id="291208"/>
    <lineage>
        <taxon>Eukaryota</taxon>
        <taxon>Fungi</taxon>
        <taxon>Dikarya</taxon>
        <taxon>Ascomycota</taxon>
        <taxon>Saccharomycotina</taxon>
        <taxon>Pichiomycetes</taxon>
        <taxon>Metschnikowiaceae</taxon>
        <taxon>Australozyma</taxon>
    </lineage>
</organism>
<evidence type="ECO:0000256" key="4">
    <source>
        <dbReference type="ARBA" id="ARBA00023136"/>
    </source>
</evidence>
<dbReference type="PANTHER" id="PTHR20855">
    <property type="entry name" value="ADIPOR/PROGESTIN RECEPTOR-RELATED"/>
    <property type="match status" value="1"/>
</dbReference>
<dbReference type="GO" id="GO:0038023">
    <property type="term" value="F:signaling receptor activity"/>
    <property type="evidence" value="ECO:0007669"/>
    <property type="project" value="TreeGrafter"/>
</dbReference>
<evidence type="ECO:0000256" key="3">
    <source>
        <dbReference type="ARBA" id="ARBA00022989"/>
    </source>
</evidence>
<keyword evidence="3 8" id="KW-1133">Transmembrane helix</keyword>
<feature type="transmembrane region" description="Helical" evidence="8">
    <location>
        <begin position="350"/>
        <end position="371"/>
    </location>
</feature>
<keyword evidence="10" id="KW-1185">Reference proteome</keyword>
<evidence type="ECO:0008006" key="11">
    <source>
        <dbReference type="Google" id="ProtNLM"/>
    </source>
</evidence>
<evidence type="ECO:0000256" key="8">
    <source>
        <dbReference type="SAM" id="Phobius"/>
    </source>
</evidence>
<accession>A0AAX4HCV7</accession>
<dbReference type="GO" id="GO:0046872">
    <property type="term" value="F:metal ion binding"/>
    <property type="evidence" value="ECO:0007669"/>
    <property type="project" value="UniProtKB-KW"/>
</dbReference>
<feature type="transmembrane region" description="Helical" evidence="8">
    <location>
        <begin position="285"/>
        <end position="307"/>
    </location>
</feature>
<feature type="transmembrane region" description="Helical" evidence="8">
    <location>
        <begin position="565"/>
        <end position="585"/>
    </location>
</feature>
<keyword evidence="4 8" id="KW-0472">Membrane</keyword>
<evidence type="ECO:0000256" key="7">
    <source>
        <dbReference type="SAM" id="MobiDB-lite"/>
    </source>
</evidence>
<keyword evidence="6" id="KW-0175">Coiled coil</keyword>
<evidence type="ECO:0000313" key="10">
    <source>
        <dbReference type="Proteomes" id="UP001338582"/>
    </source>
</evidence>
<sequence>MSSQTELRNRLHVTPPPSSGSAKAPEELLVEKLDAFLLSIEQRLHSFETYFQLTGAEDSELDAGSKQPQSRRSSTVLVLQMKEFSRSNLNKVYEQLSTVKDQMLKTSIMNLEYLYKTLDDKYTDLFDLEDDEVADIVPSGGSNGSNTDVLTKKIITNLHFFEEKLLQIDAYIKSKTPLATDAYEEDAKFNRFRFFNFNKALKTGQSKYLHYYQLPLSWRENRYIINGYRFSLSHNSMLQSIFHFNHNETWNIWTHILGGLAMVYLGLFHYPQTSAYANSSFGDNVIMIVFLLASLKCLVSSVLWHTYSTFAHLTIRNRFACVDYTGITVLVTCSVISAEYCSLYNYPKLLASFMTFSIVAGLGGFAFNWSSYFDRPECRPLRIGFYVCLAALGASTFLCKWYYDGFFSAVTFYAPLTYRSFVWYWIGVIFYGGLIPERWRYDVIIHEDETCHHAHSALEVLMGNIENCGEEELQTLTNEIKSKQRDVDQSRRNSAATIATMESETSYHSIEPLDNASETSSEESDEVKYKEILEKHFPERPRLTPYHNDFLSLWWVDYAFQSHNLWHIFVVFGVIGHYFCIVEMFERNHMEILGNL</sequence>
<evidence type="ECO:0000256" key="6">
    <source>
        <dbReference type="SAM" id="Coils"/>
    </source>
</evidence>
<protein>
    <recommendedName>
        <fullName evidence="11">ADIPOR-like receptor IZH3</fullName>
    </recommendedName>
</protein>
<keyword evidence="5" id="KW-0862">Zinc</keyword>
<proteinExistence type="predicted"/>
<keyword evidence="2 8" id="KW-0812">Transmembrane</keyword>
<reference evidence="9 10" key="1">
    <citation type="submission" date="2023-10" db="EMBL/GenBank/DDBJ databases">
        <title>Draft Genome Sequence of Candida saopaulonensis from a very Premature Infant with Sepsis.</title>
        <authorList>
            <person name="Ning Y."/>
            <person name="Dai R."/>
            <person name="Xiao M."/>
            <person name="Xu Y."/>
            <person name="Yan Q."/>
            <person name="Zhang L."/>
        </authorList>
    </citation>
    <scope>NUCLEOTIDE SEQUENCE [LARGE SCALE GENOMIC DNA]</scope>
    <source>
        <strain evidence="9 10">19XY460</strain>
    </source>
</reference>
<keyword evidence="5" id="KW-0479">Metal-binding</keyword>
<feature type="transmembrane region" description="Helical" evidence="8">
    <location>
        <begin position="383"/>
        <end position="403"/>
    </location>
</feature>
<dbReference type="GO" id="GO:0006882">
    <property type="term" value="P:intracellular zinc ion homeostasis"/>
    <property type="evidence" value="ECO:0007669"/>
    <property type="project" value="TreeGrafter"/>
</dbReference>
<name>A0AAX4HCV7_9ASCO</name>
<evidence type="ECO:0000256" key="1">
    <source>
        <dbReference type="ARBA" id="ARBA00004141"/>
    </source>
</evidence>
<dbReference type="AlphaFoldDB" id="A0AAX4HCV7"/>
<feature type="transmembrane region" description="Helical" evidence="8">
    <location>
        <begin position="415"/>
        <end position="434"/>
    </location>
</feature>
<evidence type="ECO:0000256" key="5">
    <source>
        <dbReference type="PIRSR" id="PIRSR604254-1"/>
    </source>
</evidence>
<gene>
    <name evidence="9" type="ORF">PUMCH_003464</name>
</gene>
<dbReference type="Proteomes" id="UP001338582">
    <property type="component" value="Chromosome 4"/>
</dbReference>
<dbReference type="RefSeq" id="XP_062878501.1">
    <property type="nucleotide sequence ID" value="XM_063022431.1"/>
</dbReference>
<feature type="transmembrane region" description="Helical" evidence="8">
    <location>
        <begin position="250"/>
        <end position="270"/>
    </location>
</feature>
<feature type="region of interest" description="Disordered" evidence="7">
    <location>
        <begin position="501"/>
        <end position="524"/>
    </location>
</feature>
<feature type="region of interest" description="Disordered" evidence="7">
    <location>
        <begin position="1"/>
        <end position="24"/>
    </location>
</feature>